<dbReference type="SMART" id="SM00028">
    <property type="entry name" value="TPR"/>
    <property type="match status" value="2"/>
</dbReference>
<name>B4S7X1_PROA2</name>
<protein>
    <submittedName>
        <fullName evidence="3">TPR repeat-containing protein</fullName>
    </submittedName>
</protein>
<dbReference type="Pfam" id="PF13181">
    <property type="entry name" value="TPR_8"/>
    <property type="match status" value="2"/>
</dbReference>
<dbReference type="InterPro" id="IPR011990">
    <property type="entry name" value="TPR-like_helical_dom_sf"/>
</dbReference>
<evidence type="ECO:0000256" key="2">
    <source>
        <dbReference type="ARBA" id="ARBA00022803"/>
    </source>
</evidence>
<accession>B4S7X1</accession>
<evidence type="ECO:0000256" key="1">
    <source>
        <dbReference type="ARBA" id="ARBA00022737"/>
    </source>
</evidence>
<keyword evidence="1" id="KW-0677">Repeat</keyword>
<keyword evidence="4" id="KW-1185">Reference proteome</keyword>
<dbReference type="PANTHER" id="PTHR44858:SF1">
    <property type="entry name" value="UDP-N-ACETYLGLUCOSAMINE--PEPTIDE N-ACETYLGLUCOSAMINYLTRANSFERASE SPINDLY-RELATED"/>
    <property type="match status" value="1"/>
</dbReference>
<dbReference type="eggNOG" id="COG0457">
    <property type="taxonomic scope" value="Bacteria"/>
</dbReference>
<dbReference type="HOGENOM" id="CLU_1841555_0_0_10"/>
<dbReference type="RefSeq" id="WP_012505693.1">
    <property type="nucleotide sequence ID" value="NC_011059.1"/>
</dbReference>
<dbReference type="KEGG" id="paa:Paes_1126"/>
<sequence length="134" mass="14974">MLKDALGNYRGTLSDVNRIILRNQDNALAWYDRGNLKHSAGDDEGAIDDYTEALRIGLRKREELHALGNRAMALATLGRYEEAIMDCTSIIDALPKNKSLLRTAHLRRAELNKRTGNAQAARLDSQAAEQLTLR</sequence>
<keyword evidence="2" id="KW-0802">TPR repeat</keyword>
<reference evidence="3" key="1">
    <citation type="submission" date="2008-06" db="EMBL/GenBank/DDBJ databases">
        <title>Complete sequence of chromosome of Prosthecochloris aestuarii DSM 271.</title>
        <authorList>
            <consortium name="US DOE Joint Genome Institute"/>
            <person name="Lucas S."/>
            <person name="Copeland A."/>
            <person name="Lapidus A."/>
            <person name="Glavina del Rio T."/>
            <person name="Dalin E."/>
            <person name="Tice H."/>
            <person name="Bruce D."/>
            <person name="Goodwin L."/>
            <person name="Pitluck S."/>
            <person name="Schmutz J."/>
            <person name="Larimer F."/>
            <person name="Land M."/>
            <person name="Hauser L."/>
            <person name="Kyrpides N."/>
            <person name="Anderson I."/>
            <person name="Liu Z."/>
            <person name="Li T."/>
            <person name="Zhao F."/>
            <person name="Overmann J."/>
            <person name="Bryant D.A."/>
            <person name="Richardson P."/>
        </authorList>
    </citation>
    <scope>NUCLEOTIDE SEQUENCE [LARGE SCALE GENOMIC DNA]</scope>
    <source>
        <strain evidence="3">DSM 271</strain>
    </source>
</reference>
<dbReference type="PANTHER" id="PTHR44858">
    <property type="entry name" value="TETRATRICOPEPTIDE REPEAT PROTEIN 6"/>
    <property type="match status" value="1"/>
</dbReference>
<dbReference type="EMBL" id="CP001108">
    <property type="protein sequence ID" value="ACF46158.1"/>
    <property type="molecule type" value="Genomic_DNA"/>
</dbReference>
<dbReference type="InterPro" id="IPR050498">
    <property type="entry name" value="Ycf3"/>
</dbReference>
<gene>
    <name evidence="3" type="ordered locus">Paes_1126</name>
</gene>
<dbReference type="Gene3D" id="1.25.40.10">
    <property type="entry name" value="Tetratricopeptide repeat domain"/>
    <property type="match status" value="2"/>
</dbReference>
<dbReference type="Proteomes" id="UP000002725">
    <property type="component" value="Chromosome"/>
</dbReference>
<organism evidence="3 4">
    <name type="scientific">Prosthecochloris aestuarii (strain DSM 271 / SK 413)</name>
    <dbReference type="NCBI Taxonomy" id="290512"/>
    <lineage>
        <taxon>Bacteria</taxon>
        <taxon>Pseudomonadati</taxon>
        <taxon>Chlorobiota</taxon>
        <taxon>Chlorobiia</taxon>
        <taxon>Chlorobiales</taxon>
        <taxon>Chlorobiaceae</taxon>
        <taxon>Prosthecochloris</taxon>
    </lineage>
</organism>
<dbReference type="STRING" id="290512.Paes_1126"/>
<evidence type="ECO:0000313" key="3">
    <source>
        <dbReference type="EMBL" id="ACF46158.1"/>
    </source>
</evidence>
<dbReference type="AlphaFoldDB" id="B4S7X1"/>
<proteinExistence type="predicted"/>
<dbReference type="SUPFAM" id="SSF48452">
    <property type="entry name" value="TPR-like"/>
    <property type="match status" value="1"/>
</dbReference>
<dbReference type="InterPro" id="IPR019734">
    <property type="entry name" value="TPR_rpt"/>
</dbReference>
<evidence type="ECO:0000313" key="4">
    <source>
        <dbReference type="Proteomes" id="UP000002725"/>
    </source>
</evidence>